<feature type="transmembrane region" description="Helical" evidence="6">
    <location>
        <begin position="772"/>
        <end position="797"/>
    </location>
</feature>
<keyword evidence="3 6" id="KW-0812">Transmembrane</keyword>
<dbReference type="Pfam" id="PF02687">
    <property type="entry name" value="FtsX"/>
    <property type="match status" value="2"/>
</dbReference>
<keyword evidence="10" id="KW-1185">Reference proteome</keyword>
<gene>
    <name evidence="9" type="ORF">ACHKAR_06925</name>
</gene>
<evidence type="ECO:0000256" key="4">
    <source>
        <dbReference type="ARBA" id="ARBA00022989"/>
    </source>
</evidence>
<sequence length="853" mass="95274">MDHKIRVSGTKYSMIWPLKMAWRDSRKSKGKLLLFVLAISLGIAALVGITSFRENLLQEINNQAKTLIGADIEIKGSEPLPDSLMLALYELAPEMSREVYFASMVYFPSTDGTRLAQVRALAGKYPYYGEIETIPAAASRKFQQGEYALVDEKLMIQYNVEIGDFVKVGQQQFEIIGRLQKIPGQTEIGATAAPVVYIPYNHLDQTDLLQKGSRVNYLQYFQFHPQVDTTGKWSQLVTLVDKKGFRVDDIEERKEETGRAFKDLSNFLELVAFTALLLGCIGVASSIYVYTKEKTGIVATLRCLGMKSSQAISIFLIQVGFFGLIGSIIGALLGVGMHLYLPVLVKDFIPVELTPQLSWLSVPSGVGIGVVVSILFALISLVSLRKVSPLQAIRSDSEPTRFQLDWLQITVGFSILVFLMALIYLQIGSLQDAAIFTFGLLLTIIILGLIGKGLAFGIKKLLPNSIPYVWRQGLSNLYRPHNQTSLLITTLGLGTAFIATLLFMQSLLVDRVSIAGAEDRPNTILFDIQTPQKEEVRQLTLDYDLPVMQEVPIVTMRLVELNGISKNEAERDTTITTPDWAYNREYRVTYRDSLIESETLKEGKWIGKVTNPSDSIFVSVSSGYAENLELKIGDEMVFNVQGALLKTYVGSFREVDWRRVQTNFLVLFPAGVLEKAPQFHVLITRIDNNQLSARYQQAVVRSYPNISIIDLELILKTLEEILGKIAFVIRFMAFFSIGTGIIMLISSIVLSRFQRMRENVLLRTIGASSRKLWKIIFAEYFFLGGLGALSGILIAILTTTLLGKFVFEFTFIPDFSQMIYVGLTITFLTVIIGLLNSSDVISQSPLEVLRNEG</sequence>
<keyword evidence="2" id="KW-1003">Cell membrane</keyword>
<reference evidence="9 10" key="1">
    <citation type="journal article" date="2013" name="Int. J. Syst. Evol. Microbiol.">
        <title>Marinoscillum luteum sp. nov., isolated from marine sediment.</title>
        <authorList>
            <person name="Cha I.T."/>
            <person name="Park S.J."/>
            <person name="Kim S.J."/>
            <person name="Kim J.G."/>
            <person name="Jung M.Y."/>
            <person name="Shin K.S."/>
            <person name="Kwon K.K."/>
            <person name="Yang S.H."/>
            <person name="Seo Y.S."/>
            <person name="Rhee S.K."/>
        </authorList>
    </citation>
    <scope>NUCLEOTIDE SEQUENCE [LARGE SCALE GENOMIC DNA]</scope>
    <source>
        <strain evidence="9 10">KCTC 23939</strain>
    </source>
</reference>
<evidence type="ECO:0000256" key="6">
    <source>
        <dbReference type="SAM" id="Phobius"/>
    </source>
</evidence>
<evidence type="ECO:0000259" key="7">
    <source>
        <dbReference type="Pfam" id="PF02687"/>
    </source>
</evidence>
<proteinExistence type="predicted"/>
<dbReference type="Pfam" id="PF12704">
    <property type="entry name" value="MacB_PCD"/>
    <property type="match status" value="1"/>
</dbReference>
<name>A0ABW7N9N4_9BACT</name>
<evidence type="ECO:0000256" key="2">
    <source>
        <dbReference type="ARBA" id="ARBA00022475"/>
    </source>
</evidence>
<feature type="transmembrane region" description="Helical" evidence="6">
    <location>
        <begin position="817"/>
        <end position="835"/>
    </location>
</feature>
<feature type="transmembrane region" description="Helical" evidence="6">
    <location>
        <begin position="433"/>
        <end position="451"/>
    </location>
</feature>
<dbReference type="PANTHER" id="PTHR30287:SF1">
    <property type="entry name" value="INNER MEMBRANE PROTEIN"/>
    <property type="match status" value="1"/>
</dbReference>
<accession>A0ABW7N9N4</accession>
<feature type="transmembrane region" description="Helical" evidence="6">
    <location>
        <begin position="486"/>
        <end position="504"/>
    </location>
</feature>
<evidence type="ECO:0000256" key="3">
    <source>
        <dbReference type="ARBA" id="ARBA00022692"/>
    </source>
</evidence>
<feature type="domain" description="ABC3 transporter permease C-terminal" evidence="7">
    <location>
        <begin position="271"/>
        <end position="389"/>
    </location>
</feature>
<feature type="transmembrane region" description="Helical" evidence="6">
    <location>
        <begin position="270"/>
        <end position="290"/>
    </location>
</feature>
<keyword evidence="5 6" id="KW-0472">Membrane</keyword>
<protein>
    <submittedName>
        <fullName evidence="9">ABC transporter permease</fullName>
    </submittedName>
</protein>
<feature type="domain" description="MacB-like periplasmic core" evidence="8">
    <location>
        <begin position="33"/>
        <end position="206"/>
    </location>
</feature>
<dbReference type="PANTHER" id="PTHR30287">
    <property type="entry name" value="MEMBRANE COMPONENT OF PREDICTED ABC SUPERFAMILY METABOLITE UPTAKE TRANSPORTER"/>
    <property type="match status" value="1"/>
</dbReference>
<dbReference type="InterPro" id="IPR025857">
    <property type="entry name" value="MacB_PCD"/>
</dbReference>
<dbReference type="Proteomes" id="UP001610063">
    <property type="component" value="Unassembled WGS sequence"/>
</dbReference>
<keyword evidence="4 6" id="KW-1133">Transmembrane helix</keyword>
<feature type="transmembrane region" description="Helical" evidence="6">
    <location>
        <begin position="404"/>
        <end position="427"/>
    </location>
</feature>
<comment type="subcellular location">
    <subcellularLocation>
        <location evidence="1">Cell membrane</location>
        <topology evidence="1">Multi-pass membrane protein</topology>
    </subcellularLocation>
</comment>
<feature type="domain" description="ABC3 transporter permease C-terminal" evidence="7">
    <location>
        <begin position="731"/>
        <end position="845"/>
    </location>
</feature>
<evidence type="ECO:0000256" key="5">
    <source>
        <dbReference type="ARBA" id="ARBA00023136"/>
    </source>
</evidence>
<feature type="transmembrane region" description="Helical" evidence="6">
    <location>
        <begin position="727"/>
        <end position="751"/>
    </location>
</feature>
<feature type="transmembrane region" description="Helical" evidence="6">
    <location>
        <begin position="360"/>
        <end position="384"/>
    </location>
</feature>
<feature type="transmembrane region" description="Helical" evidence="6">
    <location>
        <begin position="311"/>
        <end position="340"/>
    </location>
</feature>
<evidence type="ECO:0000259" key="8">
    <source>
        <dbReference type="Pfam" id="PF12704"/>
    </source>
</evidence>
<dbReference type="InterPro" id="IPR003838">
    <property type="entry name" value="ABC3_permease_C"/>
</dbReference>
<evidence type="ECO:0000256" key="1">
    <source>
        <dbReference type="ARBA" id="ARBA00004651"/>
    </source>
</evidence>
<organism evidence="9 10">
    <name type="scientific">Marinoscillum luteum</name>
    <dbReference type="NCBI Taxonomy" id="861051"/>
    <lineage>
        <taxon>Bacteria</taxon>
        <taxon>Pseudomonadati</taxon>
        <taxon>Bacteroidota</taxon>
        <taxon>Cytophagia</taxon>
        <taxon>Cytophagales</taxon>
        <taxon>Reichenbachiellaceae</taxon>
        <taxon>Marinoscillum</taxon>
    </lineage>
</organism>
<dbReference type="InterPro" id="IPR038766">
    <property type="entry name" value="Membrane_comp_ABC_pdt"/>
</dbReference>
<evidence type="ECO:0000313" key="9">
    <source>
        <dbReference type="EMBL" id="MFH6983164.1"/>
    </source>
</evidence>
<dbReference type="EMBL" id="JBIPKE010000014">
    <property type="protein sequence ID" value="MFH6983164.1"/>
    <property type="molecule type" value="Genomic_DNA"/>
</dbReference>
<comment type="caution">
    <text evidence="9">The sequence shown here is derived from an EMBL/GenBank/DDBJ whole genome shotgun (WGS) entry which is preliminary data.</text>
</comment>
<dbReference type="RefSeq" id="WP_395416732.1">
    <property type="nucleotide sequence ID" value="NZ_JBIPKE010000014.1"/>
</dbReference>
<evidence type="ECO:0000313" key="10">
    <source>
        <dbReference type="Proteomes" id="UP001610063"/>
    </source>
</evidence>